<keyword evidence="5 6" id="KW-0472">Membrane</keyword>
<evidence type="ECO:0000313" key="9">
    <source>
        <dbReference type="Proteomes" id="UP000054937"/>
    </source>
</evidence>
<sequence length="205" mass="24298">MTLITTSEDDITFEYRKNQQIKSTLQLKNVSNNMIAFKVKATNPKQFQVIPNKGEIEANQSITLEFIIESAEINEIQKLVNGKFQIRAFQLNGKENEQEIENLWKTLDQQTNTPQQSLKLSIEIYQYVNGRKQFFAHEIIDSKMLSQRFETVCQQHNQLKQERNQLYLKQYKQEIKGTTNYMKQNVLLVFLGYIIGWLFYRKFLV</sequence>
<reference evidence="8 9" key="1">
    <citation type="journal article" date="2015" name="Sci. Rep.">
        <title>Genome of the facultative scuticociliatosis pathogen Pseudocohnilembus persalinus provides insight into its virulence through horizontal gene transfer.</title>
        <authorList>
            <person name="Xiong J."/>
            <person name="Wang G."/>
            <person name="Cheng J."/>
            <person name="Tian M."/>
            <person name="Pan X."/>
            <person name="Warren A."/>
            <person name="Jiang C."/>
            <person name="Yuan D."/>
            <person name="Miao W."/>
        </authorList>
    </citation>
    <scope>NUCLEOTIDE SEQUENCE [LARGE SCALE GENOMIC DNA]</scope>
    <source>
        <strain evidence="8">36N120E</strain>
    </source>
</reference>
<dbReference type="OMA" id="QFFAHEI"/>
<accession>A0A0V0Q9S1</accession>
<dbReference type="GO" id="GO:0090158">
    <property type="term" value="P:endoplasmic reticulum membrane organization"/>
    <property type="evidence" value="ECO:0007669"/>
    <property type="project" value="TreeGrafter"/>
</dbReference>
<feature type="domain" description="MSP" evidence="7">
    <location>
        <begin position="2"/>
        <end position="122"/>
    </location>
</feature>
<evidence type="ECO:0000259" key="7">
    <source>
        <dbReference type="PROSITE" id="PS50202"/>
    </source>
</evidence>
<dbReference type="PROSITE" id="PS50202">
    <property type="entry name" value="MSP"/>
    <property type="match status" value="1"/>
</dbReference>
<evidence type="ECO:0000256" key="5">
    <source>
        <dbReference type="ARBA" id="ARBA00023136"/>
    </source>
</evidence>
<dbReference type="InterPro" id="IPR013783">
    <property type="entry name" value="Ig-like_fold"/>
</dbReference>
<protein>
    <submittedName>
        <fullName evidence="8">PapD-like protein</fullName>
    </submittedName>
</protein>
<dbReference type="SUPFAM" id="SSF49354">
    <property type="entry name" value="PapD-like"/>
    <property type="match status" value="1"/>
</dbReference>
<dbReference type="GO" id="GO:0061817">
    <property type="term" value="P:endoplasmic reticulum-plasma membrane tethering"/>
    <property type="evidence" value="ECO:0007669"/>
    <property type="project" value="TreeGrafter"/>
</dbReference>
<comment type="similarity">
    <text evidence="2">Belongs to the VAMP-associated protein (VAP) (TC 9.B.17) family.</text>
</comment>
<dbReference type="GO" id="GO:0005886">
    <property type="term" value="C:plasma membrane"/>
    <property type="evidence" value="ECO:0007669"/>
    <property type="project" value="TreeGrafter"/>
</dbReference>
<evidence type="ECO:0000256" key="2">
    <source>
        <dbReference type="ARBA" id="ARBA00008932"/>
    </source>
</evidence>
<dbReference type="InterPro" id="IPR008962">
    <property type="entry name" value="PapD-like_sf"/>
</dbReference>
<dbReference type="Pfam" id="PF00635">
    <property type="entry name" value="Motile_Sperm"/>
    <property type="match status" value="1"/>
</dbReference>
<keyword evidence="9" id="KW-1185">Reference proteome</keyword>
<keyword evidence="3 6" id="KW-0812">Transmembrane</keyword>
<gene>
    <name evidence="8" type="ORF">PPERSA_11590</name>
</gene>
<dbReference type="GO" id="GO:0005789">
    <property type="term" value="C:endoplasmic reticulum membrane"/>
    <property type="evidence" value="ECO:0007669"/>
    <property type="project" value="InterPro"/>
</dbReference>
<name>A0A0V0Q9S1_PSEPJ</name>
<evidence type="ECO:0000256" key="3">
    <source>
        <dbReference type="ARBA" id="ARBA00022692"/>
    </source>
</evidence>
<dbReference type="InParanoid" id="A0A0V0Q9S1"/>
<feature type="transmembrane region" description="Helical" evidence="6">
    <location>
        <begin position="181"/>
        <end position="200"/>
    </location>
</feature>
<keyword evidence="4 6" id="KW-1133">Transmembrane helix</keyword>
<dbReference type="Proteomes" id="UP000054937">
    <property type="component" value="Unassembled WGS sequence"/>
</dbReference>
<comment type="subcellular location">
    <subcellularLocation>
        <location evidence="1">Membrane</location>
        <topology evidence="1">Single-pass type IV membrane protein</topology>
    </subcellularLocation>
</comment>
<dbReference type="OrthoDB" id="264603at2759"/>
<comment type="caution">
    <text evidence="8">The sequence shown here is derived from an EMBL/GenBank/DDBJ whole genome shotgun (WGS) entry which is preliminary data.</text>
</comment>
<evidence type="ECO:0000256" key="4">
    <source>
        <dbReference type="ARBA" id="ARBA00022989"/>
    </source>
</evidence>
<dbReference type="InterPro" id="IPR000535">
    <property type="entry name" value="MSP_dom"/>
</dbReference>
<evidence type="ECO:0000313" key="8">
    <source>
        <dbReference type="EMBL" id="KRW98989.1"/>
    </source>
</evidence>
<dbReference type="AlphaFoldDB" id="A0A0V0Q9S1"/>
<dbReference type="InterPro" id="IPR016763">
    <property type="entry name" value="VAP"/>
</dbReference>
<dbReference type="Gene3D" id="2.60.40.10">
    <property type="entry name" value="Immunoglobulins"/>
    <property type="match status" value="1"/>
</dbReference>
<evidence type="ECO:0000256" key="1">
    <source>
        <dbReference type="ARBA" id="ARBA00004211"/>
    </source>
</evidence>
<dbReference type="PANTHER" id="PTHR10809">
    <property type="entry name" value="VESICLE-ASSOCIATED MEMBRANE PROTEIN-ASSOCIATED PROTEIN"/>
    <property type="match status" value="1"/>
</dbReference>
<dbReference type="EMBL" id="LDAU01000223">
    <property type="protein sequence ID" value="KRW98989.1"/>
    <property type="molecule type" value="Genomic_DNA"/>
</dbReference>
<organism evidence="8 9">
    <name type="scientific">Pseudocohnilembus persalinus</name>
    <name type="common">Ciliate</name>
    <dbReference type="NCBI Taxonomy" id="266149"/>
    <lineage>
        <taxon>Eukaryota</taxon>
        <taxon>Sar</taxon>
        <taxon>Alveolata</taxon>
        <taxon>Ciliophora</taxon>
        <taxon>Intramacronucleata</taxon>
        <taxon>Oligohymenophorea</taxon>
        <taxon>Scuticociliatia</taxon>
        <taxon>Philasterida</taxon>
        <taxon>Pseudocohnilembidae</taxon>
        <taxon>Pseudocohnilembus</taxon>
    </lineage>
</organism>
<dbReference type="PANTHER" id="PTHR10809:SF6">
    <property type="entry name" value="AT11025P-RELATED"/>
    <property type="match status" value="1"/>
</dbReference>
<evidence type="ECO:0000256" key="6">
    <source>
        <dbReference type="SAM" id="Phobius"/>
    </source>
</evidence>
<proteinExistence type="inferred from homology"/>